<evidence type="ECO:0000256" key="13">
    <source>
        <dbReference type="ARBA" id="ARBA00060908"/>
    </source>
</evidence>
<keyword evidence="4 16" id="KW-0479">Metal-binding</keyword>
<dbReference type="SUPFAM" id="SSF46767">
    <property type="entry name" value="Methylated DNA-protein cysteine methyltransferase, C-terminal domain"/>
    <property type="match status" value="1"/>
</dbReference>
<dbReference type="GO" id="GO:0003908">
    <property type="term" value="F:methylated-DNA-[protein]-cysteine S-methyltransferase activity"/>
    <property type="evidence" value="ECO:0007669"/>
    <property type="project" value="UniProtKB-EC"/>
</dbReference>
<dbReference type="SUPFAM" id="SSF57884">
    <property type="entry name" value="Ada DNA repair protein, N-terminal domain (N-Ada 10)"/>
    <property type="match status" value="1"/>
</dbReference>
<organism evidence="18 19">
    <name type="scientific">Rugosibacter aromaticivorans</name>
    <dbReference type="NCBI Taxonomy" id="1565605"/>
    <lineage>
        <taxon>Bacteria</taxon>
        <taxon>Pseudomonadati</taxon>
        <taxon>Pseudomonadota</taxon>
        <taxon>Betaproteobacteria</taxon>
        <taxon>Nitrosomonadales</taxon>
        <taxon>Sterolibacteriaceae</taxon>
        <taxon>Rugosibacter</taxon>
    </lineage>
</organism>
<keyword evidence="10" id="KW-0804">Transcription</keyword>
<dbReference type="Pfam" id="PF12833">
    <property type="entry name" value="HTH_18"/>
    <property type="match status" value="1"/>
</dbReference>
<dbReference type="InterPro" id="IPR036217">
    <property type="entry name" value="MethylDNA_cys_MeTrfase_DNAb"/>
</dbReference>
<feature type="binding site" evidence="16">
    <location>
        <position position="73"/>
    </location>
    <ligand>
        <name>Zn(2+)</name>
        <dbReference type="ChEBI" id="CHEBI:29105"/>
    </ligand>
</feature>
<evidence type="ECO:0000256" key="4">
    <source>
        <dbReference type="ARBA" id="ARBA00022723"/>
    </source>
</evidence>
<evidence type="ECO:0000256" key="2">
    <source>
        <dbReference type="ARBA" id="ARBA00022603"/>
    </source>
</evidence>
<dbReference type="RefSeq" id="WP_202635068.1">
    <property type="nucleotide sequence ID" value="NZ_CP010554.1"/>
</dbReference>
<evidence type="ECO:0000256" key="1">
    <source>
        <dbReference type="ARBA" id="ARBA00001286"/>
    </source>
</evidence>
<keyword evidence="6 16" id="KW-0862">Zinc</keyword>
<evidence type="ECO:0000256" key="15">
    <source>
        <dbReference type="PIRSR" id="PIRSR000409-1"/>
    </source>
</evidence>
<keyword evidence="8" id="KW-0238">DNA-binding</keyword>
<dbReference type="GO" id="GO:0043565">
    <property type="term" value="F:sequence-specific DNA binding"/>
    <property type="evidence" value="ECO:0007669"/>
    <property type="project" value="InterPro"/>
</dbReference>
<reference evidence="18 19" key="1">
    <citation type="journal article" date="2015" name="Genome Announc.">
        <title>Complete Genome Sequence of a Novel Bacterium within the Family Rhodocyclaceae That Degrades Polycyclic Aromatic Hydrocarbons.</title>
        <authorList>
            <person name="Singleton D.R."/>
            <person name="Dickey A.N."/>
            <person name="Scholl E.H."/>
            <person name="Wright F.A."/>
            <person name="Aitken M.D."/>
        </authorList>
    </citation>
    <scope>NUCLEOTIDE SEQUENCE [LARGE SCALE GENOMIC DNA]</scope>
    <source>
        <strain evidence="19">PG1-Ca6</strain>
    </source>
</reference>
<dbReference type="Gene3D" id="3.40.10.10">
    <property type="entry name" value="DNA Methylphosphotriester Repair Domain"/>
    <property type="match status" value="1"/>
</dbReference>
<evidence type="ECO:0000256" key="3">
    <source>
        <dbReference type="ARBA" id="ARBA00022679"/>
    </source>
</evidence>
<evidence type="ECO:0000256" key="7">
    <source>
        <dbReference type="ARBA" id="ARBA00023015"/>
    </source>
</evidence>
<dbReference type="InterPro" id="IPR014048">
    <property type="entry name" value="MethylDNA_cys_MeTrfase_DNA-bd"/>
</dbReference>
<dbReference type="PANTHER" id="PTHR10815">
    <property type="entry name" value="METHYLATED-DNA--PROTEIN-CYSTEINE METHYLTRANSFERASE"/>
    <property type="match status" value="1"/>
</dbReference>
<name>A0A0C5J1J5_9PROT</name>
<gene>
    <name evidence="18" type="ORF">PG1C_12255</name>
</gene>
<comment type="similarity">
    <text evidence="13">In the C-terminal section; belongs to the MGMT family.</text>
</comment>
<keyword evidence="9" id="KW-0010">Activator</keyword>
<dbReference type="PROSITE" id="PS01124">
    <property type="entry name" value="HTH_ARAC_FAMILY_2"/>
    <property type="match status" value="1"/>
</dbReference>
<dbReference type="InterPro" id="IPR004026">
    <property type="entry name" value="Ada_DNA_repair_Zn-bd"/>
</dbReference>
<feature type="binding site" evidence="16">
    <location>
        <position position="76"/>
    </location>
    <ligand>
        <name>Zn(2+)</name>
        <dbReference type="ChEBI" id="CHEBI:29105"/>
    </ligand>
</feature>
<keyword evidence="11" id="KW-0234">DNA repair</keyword>
<comment type="catalytic activity">
    <reaction evidence="12">
        <text>a 6-O-methyl-2'-deoxyguanosine in DNA + L-cysteinyl-[protein] = S-methyl-L-cysteinyl-[protein] + a 2'-deoxyguanosine in DNA</text>
        <dbReference type="Rhea" id="RHEA:24000"/>
        <dbReference type="Rhea" id="RHEA-COMP:10131"/>
        <dbReference type="Rhea" id="RHEA-COMP:10132"/>
        <dbReference type="Rhea" id="RHEA-COMP:11367"/>
        <dbReference type="Rhea" id="RHEA-COMP:11368"/>
        <dbReference type="ChEBI" id="CHEBI:29950"/>
        <dbReference type="ChEBI" id="CHEBI:82612"/>
        <dbReference type="ChEBI" id="CHEBI:85445"/>
        <dbReference type="ChEBI" id="CHEBI:85448"/>
        <dbReference type="EC" id="2.1.1.63"/>
    </reaction>
</comment>
<proteinExistence type="inferred from homology"/>
<evidence type="ECO:0000256" key="12">
    <source>
        <dbReference type="ARBA" id="ARBA00049348"/>
    </source>
</evidence>
<dbReference type="PROSITE" id="PS00374">
    <property type="entry name" value="MGMT"/>
    <property type="match status" value="1"/>
</dbReference>
<dbReference type="InterPro" id="IPR009057">
    <property type="entry name" value="Homeodomain-like_sf"/>
</dbReference>
<evidence type="ECO:0000256" key="5">
    <source>
        <dbReference type="ARBA" id="ARBA00022763"/>
    </source>
</evidence>
<dbReference type="InterPro" id="IPR035451">
    <property type="entry name" value="Ada-like_dom_sf"/>
</dbReference>
<evidence type="ECO:0000256" key="14">
    <source>
        <dbReference type="ARBA" id="ARBA00078299"/>
    </source>
</evidence>
<dbReference type="GO" id="GO:0032259">
    <property type="term" value="P:methylation"/>
    <property type="evidence" value="ECO:0007669"/>
    <property type="project" value="UniProtKB-KW"/>
</dbReference>
<dbReference type="SUPFAM" id="SSF53155">
    <property type="entry name" value="Methylated DNA-protein cysteine methyltransferase domain"/>
    <property type="match status" value="1"/>
</dbReference>
<dbReference type="FunFam" id="3.40.10.10:FF:000001">
    <property type="entry name" value="DNA-3-methyladenine glycosylase 2"/>
    <property type="match status" value="1"/>
</dbReference>
<dbReference type="InterPro" id="IPR018060">
    <property type="entry name" value="HTH_AraC"/>
</dbReference>
<evidence type="ECO:0000256" key="8">
    <source>
        <dbReference type="ARBA" id="ARBA00023125"/>
    </source>
</evidence>
<dbReference type="STRING" id="1565605.PG1C_12255"/>
<evidence type="ECO:0000313" key="19">
    <source>
        <dbReference type="Proteomes" id="UP000061603"/>
    </source>
</evidence>
<evidence type="ECO:0000256" key="11">
    <source>
        <dbReference type="ARBA" id="ARBA00023204"/>
    </source>
</evidence>
<dbReference type="InterPro" id="IPR036388">
    <property type="entry name" value="WH-like_DNA-bd_sf"/>
</dbReference>
<feature type="active site" description="Nucleophile; methyl group acceptor from either O6-methylguanine or O4-methylthymine" evidence="15">
    <location>
        <position position="326"/>
    </location>
</feature>
<dbReference type="NCBIfam" id="NF011964">
    <property type="entry name" value="PRK15435.1"/>
    <property type="match status" value="1"/>
</dbReference>
<sequence length="356" mass="38952">MTSQAELAVTTRSDPRWRAVMTRDPAAEGTFVYAVKTTGVYCRPSCPSRRAKPENVVFYNTPDEAGRAGFRPCKRCQPNQPSVAIRQAEKIAELCRLIECAERTPTLGELAQQGGMSTYHLHRVFKAITGLTPKNYATAHRAQRVRRELVHSASVTEAIYSAGYNSSGHFYGESPQVLGMTPSEYRAGGANNDIRFSIGKCSLGVILVAQSVRGICAILMGDDAQKLARDLHARFPAARLIAGDADFEQLVAKVINFIEAPRLGLDLPLDIRGTAFQQRVWQALRDIPEGQTVSYTDIARRIGAPKAVRAVAGACAANTLAVAIPCHRVVRSNGDLSGYRWGIERKRILLEKEAAQ</sequence>
<dbReference type="FunFam" id="1.10.10.10:FF:000410">
    <property type="entry name" value="ADA regulatory protein, putative"/>
    <property type="match status" value="1"/>
</dbReference>
<dbReference type="GO" id="GO:0006307">
    <property type="term" value="P:DNA alkylation repair"/>
    <property type="evidence" value="ECO:0007669"/>
    <property type="project" value="UniProtKB-ARBA"/>
</dbReference>
<comment type="catalytic activity">
    <reaction evidence="1">
        <text>a 4-O-methyl-thymidine in DNA + L-cysteinyl-[protein] = a thymidine in DNA + S-methyl-L-cysteinyl-[protein]</text>
        <dbReference type="Rhea" id="RHEA:53428"/>
        <dbReference type="Rhea" id="RHEA-COMP:10131"/>
        <dbReference type="Rhea" id="RHEA-COMP:10132"/>
        <dbReference type="Rhea" id="RHEA-COMP:13555"/>
        <dbReference type="Rhea" id="RHEA-COMP:13556"/>
        <dbReference type="ChEBI" id="CHEBI:29950"/>
        <dbReference type="ChEBI" id="CHEBI:82612"/>
        <dbReference type="ChEBI" id="CHEBI:137386"/>
        <dbReference type="ChEBI" id="CHEBI:137387"/>
        <dbReference type="EC" id="2.1.1.63"/>
    </reaction>
</comment>
<dbReference type="InterPro" id="IPR016221">
    <property type="entry name" value="Bifunct_regulatory_prot_Ada"/>
</dbReference>
<dbReference type="GO" id="GO:0008270">
    <property type="term" value="F:zinc ion binding"/>
    <property type="evidence" value="ECO:0007669"/>
    <property type="project" value="InterPro"/>
</dbReference>
<dbReference type="Gene3D" id="1.10.10.60">
    <property type="entry name" value="Homeodomain-like"/>
    <property type="match status" value="2"/>
</dbReference>
<feature type="domain" description="HTH araC/xylS-type" evidence="17">
    <location>
        <begin position="106"/>
        <end position="188"/>
    </location>
</feature>
<keyword evidence="2 18" id="KW-0489">Methyltransferase</keyword>
<dbReference type="Gene3D" id="1.10.10.10">
    <property type="entry name" value="Winged helix-like DNA-binding domain superfamily/Winged helix DNA-binding domain"/>
    <property type="match status" value="1"/>
</dbReference>
<dbReference type="SUPFAM" id="SSF46689">
    <property type="entry name" value="Homeodomain-like"/>
    <property type="match status" value="1"/>
</dbReference>
<keyword evidence="19" id="KW-1185">Reference proteome</keyword>
<evidence type="ECO:0000256" key="9">
    <source>
        <dbReference type="ARBA" id="ARBA00023159"/>
    </source>
</evidence>
<dbReference type="PIRSF" id="PIRSF000409">
    <property type="entry name" value="Ada"/>
    <property type="match status" value="1"/>
</dbReference>
<dbReference type="Pfam" id="PF01035">
    <property type="entry name" value="DNA_binding_1"/>
    <property type="match status" value="1"/>
</dbReference>
<dbReference type="KEGG" id="rbu:PG1C_12255"/>
<feature type="binding site" evidence="16">
    <location>
        <position position="46"/>
    </location>
    <ligand>
        <name>Zn(2+)</name>
        <dbReference type="ChEBI" id="CHEBI:29105"/>
    </ligand>
</feature>
<dbReference type="GO" id="GO:0003700">
    <property type="term" value="F:DNA-binding transcription factor activity"/>
    <property type="evidence" value="ECO:0007669"/>
    <property type="project" value="InterPro"/>
</dbReference>
<dbReference type="PANTHER" id="PTHR10815:SF14">
    <property type="entry name" value="BIFUNCTIONAL TRANSCRIPTIONAL ACTIVATOR_DNA REPAIR ENZYME ADA"/>
    <property type="match status" value="1"/>
</dbReference>
<dbReference type="CDD" id="cd06445">
    <property type="entry name" value="ATase"/>
    <property type="match status" value="1"/>
</dbReference>
<comment type="cofactor">
    <cofactor evidence="16">
        <name>Zn(2+)</name>
        <dbReference type="ChEBI" id="CHEBI:29105"/>
    </cofactor>
    <text evidence="16">Binds 1 zinc ion per subunit.</text>
</comment>
<protein>
    <recommendedName>
        <fullName evidence="14">Regulatory protein of adaptive response</fullName>
    </recommendedName>
</protein>
<accession>A0A0C5J1J5</accession>
<feature type="binding site" evidence="16">
    <location>
        <position position="42"/>
    </location>
    <ligand>
        <name>Zn(2+)</name>
        <dbReference type="ChEBI" id="CHEBI:29105"/>
    </ligand>
</feature>
<feature type="active site" description="Nucleophile; methyl group acceptor from methylphosphotriester" evidence="15">
    <location>
        <position position="42"/>
    </location>
</feature>
<dbReference type="AlphaFoldDB" id="A0A0C5J1J5"/>
<dbReference type="InterPro" id="IPR036631">
    <property type="entry name" value="MGMT_N_sf"/>
</dbReference>
<evidence type="ECO:0000256" key="10">
    <source>
        <dbReference type="ARBA" id="ARBA00023163"/>
    </source>
</evidence>
<dbReference type="EMBL" id="CP010554">
    <property type="protein sequence ID" value="AJP48987.1"/>
    <property type="molecule type" value="Genomic_DNA"/>
</dbReference>
<keyword evidence="5" id="KW-0227">DNA damage</keyword>
<dbReference type="Gene3D" id="3.30.160.70">
    <property type="entry name" value="Methylated DNA-protein cysteine methyltransferase domain"/>
    <property type="match status" value="1"/>
</dbReference>
<evidence type="ECO:0000256" key="6">
    <source>
        <dbReference type="ARBA" id="ARBA00022833"/>
    </source>
</evidence>
<evidence type="ECO:0000256" key="16">
    <source>
        <dbReference type="PIRSR" id="PIRSR000409-3"/>
    </source>
</evidence>
<keyword evidence="3 18" id="KW-0808">Transferase</keyword>
<dbReference type="Pfam" id="PF02805">
    <property type="entry name" value="Ada_Zn_binding"/>
    <property type="match status" value="1"/>
</dbReference>
<evidence type="ECO:0000259" key="17">
    <source>
        <dbReference type="PROSITE" id="PS01124"/>
    </source>
</evidence>
<dbReference type="InterPro" id="IPR001497">
    <property type="entry name" value="MethylDNA_cys_MeTrfase_AS"/>
</dbReference>
<dbReference type="NCBIfam" id="TIGR00589">
    <property type="entry name" value="ogt"/>
    <property type="match status" value="1"/>
</dbReference>
<evidence type="ECO:0000313" key="18">
    <source>
        <dbReference type="EMBL" id="AJP48987.1"/>
    </source>
</evidence>
<dbReference type="HOGENOM" id="CLU_000445_52_0_4"/>
<dbReference type="SMART" id="SM00342">
    <property type="entry name" value="HTH_ARAC"/>
    <property type="match status" value="1"/>
</dbReference>
<dbReference type="PATRIC" id="fig|1565605.3.peg.2600"/>
<keyword evidence="7" id="KW-0805">Transcription regulation</keyword>
<dbReference type="Proteomes" id="UP000061603">
    <property type="component" value="Chromosome"/>
</dbReference>